<feature type="signal peptide" evidence="2">
    <location>
        <begin position="1"/>
        <end position="25"/>
    </location>
</feature>
<gene>
    <name evidence="3" type="ORF">CAL12_10550</name>
</gene>
<dbReference type="PANTHER" id="PTHR42928">
    <property type="entry name" value="TRICARBOXYLATE-BINDING PROTEIN"/>
    <property type="match status" value="1"/>
</dbReference>
<keyword evidence="4" id="KW-1185">Reference proteome</keyword>
<evidence type="ECO:0000256" key="1">
    <source>
        <dbReference type="ARBA" id="ARBA00006987"/>
    </source>
</evidence>
<organism evidence="3 4">
    <name type="scientific">Bordetella genomosp. 8</name>
    <dbReference type="NCBI Taxonomy" id="1416806"/>
    <lineage>
        <taxon>Bacteria</taxon>
        <taxon>Pseudomonadati</taxon>
        <taxon>Pseudomonadota</taxon>
        <taxon>Betaproteobacteria</taxon>
        <taxon>Burkholderiales</taxon>
        <taxon>Alcaligenaceae</taxon>
        <taxon>Bordetella</taxon>
    </lineage>
</organism>
<reference evidence="3 4" key="1">
    <citation type="submission" date="2017-05" db="EMBL/GenBank/DDBJ databases">
        <title>Complete and WGS of Bordetella genogroups.</title>
        <authorList>
            <person name="Spilker T."/>
            <person name="LiPuma J."/>
        </authorList>
    </citation>
    <scope>NUCLEOTIDE SEQUENCE [LARGE SCALE GENOMIC DNA]</scope>
    <source>
        <strain evidence="3 4">AU19157</strain>
    </source>
</reference>
<sequence length="330" mass="34620">MKLCTFLGRAVVAASAVIATTTVMAADNYPVRPVRLVVGFAVGGPTDIVARVVANDLGKSLGQTVIVENRPGANATIAAAMVARATPDGYTGLIAATNHTINAVLYRDLPFKSIDDFAPVAAVAVAPTVLVVNKDFPAKDLKEFLAVLRSNPGKYSYASAGSGGTPHLSAELFKKLTHTSILHVPYKGAAPAISDVMAGHVAMSFATLGSVLPQIKAGQVRALAVAAPARSPLLPDVPTFAESSSEPELKQFRLDSWYGLMMPKGTPPAVIDLLARSLQSAARTPEFAAQMATAGLQPITDSTPQSFEKQLRDEVAQFDDLVKSSNLKID</sequence>
<dbReference type="PANTHER" id="PTHR42928:SF5">
    <property type="entry name" value="BLR1237 PROTEIN"/>
    <property type="match status" value="1"/>
</dbReference>
<dbReference type="Proteomes" id="UP000194151">
    <property type="component" value="Chromosome"/>
</dbReference>
<keyword evidence="2" id="KW-0732">Signal</keyword>
<protein>
    <submittedName>
        <fullName evidence="3">Twin-arginine translocation pathway signal</fullName>
    </submittedName>
</protein>
<dbReference type="CDD" id="cd13578">
    <property type="entry name" value="PBP2_Bug27"/>
    <property type="match status" value="1"/>
</dbReference>
<dbReference type="PIRSF" id="PIRSF017082">
    <property type="entry name" value="YflP"/>
    <property type="match status" value="1"/>
</dbReference>
<dbReference type="KEGG" id="bgv:CAL12_10550"/>
<dbReference type="InterPro" id="IPR042100">
    <property type="entry name" value="Bug_dom1"/>
</dbReference>
<dbReference type="STRING" id="1416806.CAL12_10550"/>
<evidence type="ECO:0000256" key="2">
    <source>
        <dbReference type="SAM" id="SignalP"/>
    </source>
</evidence>
<feature type="chain" id="PRO_5013343466" evidence="2">
    <location>
        <begin position="26"/>
        <end position="330"/>
    </location>
</feature>
<name>A0A1W6YJG1_9BORD</name>
<dbReference type="AlphaFoldDB" id="A0A1W6YJG1"/>
<dbReference type="Gene3D" id="3.40.190.150">
    <property type="entry name" value="Bordetella uptake gene, domain 1"/>
    <property type="match status" value="1"/>
</dbReference>
<evidence type="ECO:0000313" key="4">
    <source>
        <dbReference type="Proteomes" id="UP000194151"/>
    </source>
</evidence>
<dbReference type="Pfam" id="PF03401">
    <property type="entry name" value="TctC"/>
    <property type="match status" value="1"/>
</dbReference>
<evidence type="ECO:0000313" key="3">
    <source>
        <dbReference type="EMBL" id="ARP81236.1"/>
    </source>
</evidence>
<dbReference type="InterPro" id="IPR005064">
    <property type="entry name" value="BUG"/>
</dbReference>
<accession>A0A1W6YJG1</accession>
<dbReference type="OrthoDB" id="8630516at2"/>
<dbReference type="SUPFAM" id="SSF53850">
    <property type="entry name" value="Periplasmic binding protein-like II"/>
    <property type="match status" value="1"/>
</dbReference>
<dbReference type="Gene3D" id="3.40.190.10">
    <property type="entry name" value="Periplasmic binding protein-like II"/>
    <property type="match status" value="1"/>
</dbReference>
<proteinExistence type="inferred from homology"/>
<comment type="similarity">
    <text evidence="1">Belongs to the UPF0065 (bug) family.</text>
</comment>
<dbReference type="EMBL" id="CP021108">
    <property type="protein sequence ID" value="ARP81236.1"/>
    <property type="molecule type" value="Genomic_DNA"/>
</dbReference>
<dbReference type="RefSeq" id="WP_086064432.1">
    <property type="nucleotide sequence ID" value="NZ_CP021108.1"/>
</dbReference>